<organism evidence="1 2">
    <name type="scientific">Microbulbifer rhizosphaerae</name>
    <dbReference type="NCBI Taxonomy" id="1562603"/>
    <lineage>
        <taxon>Bacteria</taxon>
        <taxon>Pseudomonadati</taxon>
        <taxon>Pseudomonadota</taxon>
        <taxon>Gammaproteobacteria</taxon>
        <taxon>Cellvibrionales</taxon>
        <taxon>Microbulbiferaceae</taxon>
        <taxon>Microbulbifer</taxon>
    </lineage>
</organism>
<gene>
    <name evidence="1" type="ORF">FHS09_004147</name>
</gene>
<dbReference type="AlphaFoldDB" id="A0A7W4WFJ2"/>
<accession>A0A7W4WFJ2</accession>
<dbReference type="EMBL" id="JACHWZ010000028">
    <property type="protein sequence ID" value="MBB3063289.1"/>
    <property type="molecule type" value="Genomic_DNA"/>
</dbReference>
<sequence length="228" mass="26126">MRDKIEFDLLSNAIDSIDHAIDLLAYDQDLDRPTVSKRAIISLAHAIELLLKERLRQIHPSLIWENVDRYPDLDARTVTAESALRRLKQIGGLDFPEKDEQLLRSIRKTRNAIEHYKWSISSEEAEYITGASLNFATGFLKEYLGKDVLGYAEREGGLLQDLMDRNRSFALSYEKRRSEGKSSKEERCCGFCKALLKTEDCGACPKCGHWNYFGYGGFRSSFDDDIPF</sequence>
<dbReference type="RefSeq" id="WP_183463341.1">
    <property type="nucleotide sequence ID" value="NZ_JACHWZ010000028.1"/>
</dbReference>
<keyword evidence="2" id="KW-1185">Reference proteome</keyword>
<dbReference type="Proteomes" id="UP000535937">
    <property type="component" value="Unassembled WGS sequence"/>
</dbReference>
<proteinExistence type="predicted"/>
<comment type="caution">
    <text evidence="1">The sequence shown here is derived from an EMBL/GenBank/DDBJ whole genome shotgun (WGS) entry which is preliminary data.</text>
</comment>
<evidence type="ECO:0000313" key="2">
    <source>
        <dbReference type="Proteomes" id="UP000535937"/>
    </source>
</evidence>
<evidence type="ECO:0000313" key="1">
    <source>
        <dbReference type="EMBL" id="MBB3063289.1"/>
    </source>
</evidence>
<protein>
    <submittedName>
        <fullName evidence="1">Uncharacterized protein</fullName>
    </submittedName>
</protein>
<name>A0A7W4WFJ2_9GAMM</name>
<reference evidence="1 2" key="1">
    <citation type="submission" date="2020-08" db="EMBL/GenBank/DDBJ databases">
        <title>Genomic Encyclopedia of Type Strains, Phase III (KMG-III): the genomes of soil and plant-associated and newly described type strains.</title>
        <authorList>
            <person name="Whitman W."/>
        </authorList>
    </citation>
    <scope>NUCLEOTIDE SEQUENCE [LARGE SCALE GENOMIC DNA]</scope>
    <source>
        <strain evidence="1 2">CECT 8799</strain>
    </source>
</reference>